<dbReference type="Proteomes" id="UP000811619">
    <property type="component" value="Unassembled WGS sequence"/>
</dbReference>
<comment type="caution">
    <text evidence="2">The sequence shown here is derived from an EMBL/GenBank/DDBJ whole genome shotgun (WGS) entry which is preliminary data.</text>
</comment>
<gene>
    <name evidence="2" type="ORF">E4U42_007365</name>
</gene>
<accession>A0A8K0NEL9</accession>
<feature type="region of interest" description="Disordered" evidence="1">
    <location>
        <begin position="99"/>
        <end position="131"/>
    </location>
</feature>
<keyword evidence="3" id="KW-1185">Reference proteome</keyword>
<dbReference type="AlphaFoldDB" id="A0A8K0NEL9"/>
<sequence length="131" mass="14193">MKMTTPKAQARQWFQQLVRLKGGPETRFPAIKFNCVVAPVQASGAGVIFLQHFPSICLRWRGDELADGMDMGKADGKEKRAMDGSIWPTKYLHWRLAPPSPGVASQSEWSGNGAAVREPNSAAGGGGLKLE</sequence>
<evidence type="ECO:0000256" key="1">
    <source>
        <dbReference type="SAM" id="MobiDB-lite"/>
    </source>
</evidence>
<organism evidence="2 3">
    <name type="scientific">Claviceps africana</name>
    <dbReference type="NCBI Taxonomy" id="83212"/>
    <lineage>
        <taxon>Eukaryota</taxon>
        <taxon>Fungi</taxon>
        <taxon>Dikarya</taxon>
        <taxon>Ascomycota</taxon>
        <taxon>Pezizomycotina</taxon>
        <taxon>Sordariomycetes</taxon>
        <taxon>Hypocreomycetidae</taxon>
        <taxon>Hypocreales</taxon>
        <taxon>Clavicipitaceae</taxon>
        <taxon>Claviceps</taxon>
    </lineage>
</organism>
<dbReference type="EMBL" id="SRPY01000831">
    <property type="protein sequence ID" value="KAG5917174.1"/>
    <property type="molecule type" value="Genomic_DNA"/>
</dbReference>
<evidence type="ECO:0000313" key="2">
    <source>
        <dbReference type="EMBL" id="KAG5917174.1"/>
    </source>
</evidence>
<name>A0A8K0NEL9_9HYPO</name>
<evidence type="ECO:0000313" key="3">
    <source>
        <dbReference type="Proteomes" id="UP000811619"/>
    </source>
</evidence>
<protein>
    <submittedName>
        <fullName evidence="2">Uncharacterized protein</fullName>
    </submittedName>
</protein>
<proteinExistence type="predicted"/>
<reference evidence="2" key="1">
    <citation type="journal article" date="2020" name="bioRxiv">
        <title>Whole genome comparisons of ergot fungi reveals the divergence and evolution of species within the genus Claviceps are the result of varying mechanisms driving genome evolution and host range expansion.</title>
        <authorList>
            <person name="Wyka S.A."/>
            <person name="Mondo S.J."/>
            <person name="Liu M."/>
            <person name="Dettman J."/>
            <person name="Nalam V."/>
            <person name="Broders K.D."/>
        </authorList>
    </citation>
    <scope>NUCLEOTIDE SEQUENCE</scope>
    <source>
        <strain evidence="2">CCC 489</strain>
    </source>
</reference>